<evidence type="ECO:0000313" key="2">
    <source>
        <dbReference type="WBParaSite" id="L893_g5440.t1"/>
    </source>
</evidence>
<dbReference type="Proteomes" id="UP000095287">
    <property type="component" value="Unplaced"/>
</dbReference>
<dbReference type="WBParaSite" id="L893_g5440.t1">
    <property type="protein sequence ID" value="L893_g5440.t1"/>
    <property type="gene ID" value="L893_g5440"/>
</dbReference>
<protein>
    <submittedName>
        <fullName evidence="2">F-box domain-containing protein</fullName>
    </submittedName>
</protein>
<keyword evidence="1" id="KW-1185">Reference proteome</keyword>
<accession>A0A1I8AGR4</accession>
<reference evidence="2" key="1">
    <citation type="submission" date="2016-11" db="UniProtKB">
        <authorList>
            <consortium name="WormBaseParasite"/>
        </authorList>
    </citation>
    <scope>IDENTIFICATION</scope>
</reference>
<evidence type="ECO:0000313" key="1">
    <source>
        <dbReference type="Proteomes" id="UP000095287"/>
    </source>
</evidence>
<sequence length="346" mass="40523">MDSVPYEFIERTIVLASDPRRFRPSPFASLSGHWGRYAESYEMTEKYELIIWLRTYSDFLCFAHQRGTRVRIEELLQKKHTWLVRLEMRGTLLFNHLENVPWESMSTLAQIQELQRLLRRSNGITTVNVGTLWPRDDPEITDILEAIPRILAMNLEVEDLSSVSSIVEKHVQQRCLKAIPRILAMHLEVEDLSSVSSIVEKHTRRRCLKGLDFEEPIPRIYFPLVHQFLEKTKFLYFRGGFRAEEEDLAKETMKLIVANIKERILGLKWVYLRASSSVLEEFKKELEDVAERWPGRLSIAGTVRQVCPPVNRWQRWPLGGPRRFPAVPTPPIHIFVMLEDSCKNNK</sequence>
<proteinExistence type="predicted"/>
<organism evidence="1 2">
    <name type="scientific">Steinernema glaseri</name>
    <dbReference type="NCBI Taxonomy" id="37863"/>
    <lineage>
        <taxon>Eukaryota</taxon>
        <taxon>Metazoa</taxon>
        <taxon>Ecdysozoa</taxon>
        <taxon>Nematoda</taxon>
        <taxon>Chromadorea</taxon>
        <taxon>Rhabditida</taxon>
        <taxon>Tylenchina</taxon>
        <taxon>Panagrolaimomorpha</taxon>
        <taxon>Strongyloidoidea</taxon>
        <taxon>Steinernematidae</taxon>
        <taxon>Steinernema</taxon>
    </lineage>
</organism>
<name>A0A1I8AGR4_9BILA</name>
<dbReference type="AlphaFoldDB" id="A0A1I8AGR4"/>